<reference evidence="1 2" key="1">
    <citation type="submission" date="2014-02" db="EMBL/GenBank/DDBJ databases">
        <title>The genome sequence of the entomopathogenic fungus Metarhizium robertsii ARSEF 2575.</title>
        <authorList>
            <person name="Giuliano Garisto Donzelli B."/>
            <person name="Roe B.A."/>
            <person name="Macmil S.L."/>
            <person name="Krasnoff S.B."/>
            <person name="Gibson D.M."/>
        </authorList>
    </citation>
    <scope>NUCLEOTIDE SEQUENCE [LARGE SCALE GENOMIC DNA]</scope>
    <source>
        <strain evidence="1 2">ARSEF 2575</strain>
    </source>
</reference>
<name>A0A014P8V2_9HYPO</name>
<evidence type="ECO:0000313" key="1">
    <source>
        <dbReference type="EMBL" id="EXU99807.1"/>
    </source>
</evidence>
<dbReference type="HOGENOM" id="CLU_020424_1_0_1"/>
<gene>
    <name evidence="1" type="ORF">X797_006936</name>
</gene>
<organism evidence="1 2">
    <name type="scientific">Metarhizium robertsii</name>
    <dbReference type="NCBI Taxonomy" id="568076"/>
    <lineage>
        <taxon>Eukaryota</taxon>
        <taxon>Fungi</taxon>
        <taxon>Dikarya</taxon>
        <taxon>Ascomycota</taxon>
        <taxon>Pezizomycotina</taxon>
        <taxon>Sordariomycetes</taxon>
        <taxon>Hypocreomycetidae</taxon>
        <taxon>Hypocreales</taxon>
        <taxon>Clavicipitaceae</taxon>
        <taxon>Metarhizium</taxon>
    </lineage>
</organism>
<dbReference type="EMBL" id="JELW01000016">
    <property type="protein sequence ID" value="EXU99807.1"/>
    <property type="molecule type" value="Genomic_DNA"/>
</dbReference>
<sequence>MLTNVPLQLAAKHGDDVSIHKTQIIKCKISHRRLFPKKHRFAYPYLSVGISVRSPTSNWLLSVNTASWWARGWLHVSPKDHLNRGRDGATLSENIDAYLQLQVYKHRTDFPYVYLLTSPRFLNYAFSPASFWYLYTADMSLKYVVAEVNNTFDERRMYLFPASGNAGMFRQTLGKDFHVSPFNSRKGAYTLSTLDPADEGEISVAITLRSSKGRPKLVARWWSVTPAIDPEMLPTVQALWLLICWGSNILTTFLKILFQAILLARVRKLEIWYRPEPSPSALPRRPTAAETFLQYIFVRYMEYLVNTAPGKHGVLTRLEEQDGEKSCSRSYSLLHLRVIQQPSHEVLSLRVHTPQFYRQLITYGTLSDYLSYTLLHPYEENHTAWSSDAQALIRAIQNCESAASRQVPVQRPHIQNALVKTLFAISRQVRCVRPLRGCYPDHGLPSARGNAKTQHNCRALSVHGGPCFLDDFVRDNCSLWLQVQYILTTLRLQWRTWAMNFIGGE</sequence>
<proteinExistence type="predicted"/>
<dbReference type="PANTHER" id="PTHR33973">
    <property type="entry name" value="OS07G0153300 PROTEIN"/>
    <property type="match status" value="1"/>
</dbReference>
<protein>
    <submittedName>
        <fullName evidence="1">DUF1365 domain protein</fullName>
    </submittedName>
</protein>
<dbReference type="PANTHER" id="PTHR33973:SF4">
    <property type="entry name" value="OS07G0153300 PROTEIN"/>
    <property type="match status" value="1"/>
</dbReference>
<evidence type="ECO:0000313" key="2">
    <source>
        <dbReference type="Proteomes" id="UP000030151"/>
    </source>
</evidence>
<dbReference type="AlphaFoldDB" id="A0A014P8V2"/>
<dbReference type="Proteomes" id="UP000030151">
    <property type="component" value="Unassembled WGS sequence"/>
</dbReference>
<comment type="caution">
    <text evidence="1">The sequence shown here is derived from an EMBL/GenBank/DDBJ whole genome shotgun (WGS) entry which is preliminary data.</text>
</comment>
<accession>A0A014P8V2</accession>
<dbReference type="OrthoDB" id="3340520at2759"/>
<dbReference type="Pfam" id="PF07103">
    <property type="entry name" value="DUF1365"/>
    <property type="match status" value="1"/>
</dbReference>
<dbReference type="InterPro" id="IPR010775">
    <property type="entry name" value="DUF1365"/>
</dbReference>